<evidence type="ECO:0000313" key="6">
    <source>
        <dbReference type="EMBL" id="RDW84302.1"/>
    </source>
</evidence>
<sequence length="147" mass="16335">MATPAPTSRTREAPQGDEEAGAELKLGEFQDVDALTHSEAALVINALVMKRKADRKNANETEMLLKTQDYLDHFARFKNKQNVEAVERELSSHKELAKFERAQLGSLCCDSAEEAKTLIPSLQDKITDDDLQALLDRITDLMGYGAN</sequence>
<evidence type="ECO:0000256" key="2">
    <source>
        <dbReference type="ARBA" id="ARBA00023242"/>
    </source>
</evidence>
<keyword evidence="2" id="KW-0539">Nucleus</keyword>
<dbReference type="Gene3D" id="1.20.1250.40">
    <property type="match status" value="1"/>
</dbReference>
<dbReference type="OrthoDB" id="2186918at2759"/>
<name>A0A3D8SD93_9HELO</name>
<feature type="domain" description="RNA polymerase Rpb4/RPC9 core" evidence="5">
    <location>
        <begin position="27"/>
        <end position="145"/>
    </location>
</feature>
<dbReference type="GO" id="GO:0000166">
    <property type="term" value="F:nucleotide binding"/>
    <property type="evidence" value="ECO:0007669"/>
    <property type="project" value="InterPro"/>
</dbReference>
<evidence type="ECO:0000313" key="7">
    <source>
        <dbReference type="Proteomes" id="UP000256645"/>
    </source>
</evidence>
<dbReference type="SUPFAM" id="SSF47819">
    <property type="entry name" value="HRDC-like"/>
    <property type="match status" value="1"/>
</dbReference>
<dbReference type="FunFam" id="1.20.1250.40:FF:000003">
    <property type="entry name" value="DNA-directed RNA polymerase II subunit rpb4"/>
    <property type="match status" value="1"/>
</dbReference>
<comment type="caution">
    <text evidence="6">The sequence shown here is derived from an EMBL/GenBank/DDBJ whole genome shotgun (WGS) entry which is preliminary data.</text>
</comment>
<evidence type="ECO:0000256" key="1">
    <source>
        <dbReference type="ARBA" id="ARBA00004123"/>
    </source>
</evidence>
<accession>A0A3D8SD93</accession>
<comment type="subcellular location">
    <subcellularLocation>
        <location evidence="1">Nucleus</location>
    </subcellularLocation>
</comment>
<dbReference type="InterPro" id="IPR006590">
    <property type="entry name" value="RNA_pol_Rpb4/RPC9_core"/>
</dbReference>
<dbReference type="AlphaFoldDB" id="A0A3D8SD93"/>
<dbReference type="EMBL" id="PDLM01000002">
    <property type="protein sequence ID" value="RDW84302.1"/>
    <property type="molecule type" value="Genomic_DNA"/>
</dbReference>
<dbReference type="GO" id="GO:0030880">
    <property type="term" value="C:RNA polymerase complex"/>
    <property type="evidence" value="ECO:0007669"/>
    <property type="project" value="InterPro"/>
</dbReference>
<dbReference type="Proteomes" id="UP000256645">
    <property type="component" value="Unassembled WGS sequence"/>
</dbReference>
<dbReference type="GO" id="GO:0006352">
    <property type="term" value="P:DNA-templated transcription initiation"/>
    <property type="evidence" value="ECO:0007669"/>
    <property type="project" value="InterPro"/>
</dbReference>
<dbReference type="GO" id="GO:0005634">
    <property type="term" value="C:nucleus"/>
    <property type="evidence" value="ECO:0007669"/>
    <property type="project" value="UniProtKB-SubCell"/>
</dbReference>
<dbReference type="PANTHER" id="PTHR21297">
    <property type="entry name" value="DNA-DIRECTED RNA POLYMERASE II"/>
    <property type="match status" value="1"/>
</dbReference>
<reference evidence="6 7" key="1">
    <citation type="journal article" date="2018" name="IMA Fungus">
        <title>IMA Genome-F 9: Draft genome sequence of Annulohypoxylon stygium, Aspergillus mulundensis, Berkeleyomyces basicola (syn. Thielaviopsis basicola), Ceratocystis smalleyi, two Cercospora beticola strains, Coleophoma cylindrospora, Fusarium fracticaudum, Phialophora cf. hyalina, and Morchella septimelata.</title>
        <authorList>
            <person name="Wingfield B.D."/>
            <person name="Bills G.F."/>
            <person name="Dong Y."/>
            <person name="Huang W."/>
            <person name="Nel W.J."/>
            <person name="Swalarsk-Parry B.S."/>
            <person name="Vaghefi N."/>
            <person name="Wilken P.M."/>
            <person name="An Z."/>
            <person name="de Beer Z.W."/>
            <person name="De Vos L."/>
            <person name="Chen L."/>
            <person name="Duong T.A."/>
            <person name="Gao Y."/>
            <person name="Hammerbacher A."/>
            <person name="Kikkert J.R."/>
            <person name="Li Y."/>
            <person name="Li H."/>
            <person name="Li K."/>
            <person name="Li Q."/>
            <person name="Liu X."/>
            <person name="Ma X."/>
            <person name="Naidoo K."/>
            <person name="Pethybridge S.J."/>
            <person name="Sun J."/>
            <person name="Steenkamp E.T."/>
            <person name="van der Nest M.A."/>
            <person name="van Wyk S."/>
            <person name="Wingfield M.J."/>
            <person name="Xiong C."/>
            <person name="Yue Q."/>
            <person name="Zhang X."/>
        </authorList>
    </citation>
    <scope>NUCLEOTIDE SEQUENCE [LARGE SCALE GENOMIC DNA]</scope>
    <source>
        <strain evidence="6 7">BP6252</strain>
    </source>
</reference>
<dbReference type="InterPro" id="IPR038324">
    <property type="entry name" value="Rpb4/RPC9_sf"/>
</dbReference>
<proteinExistence type="inferred from homology"/>
<organism evidence="6 7">
    <name type="scientific">Coleophoma cylindrospora</name>
    <dbReference type="NCBI Taxonomy" id="1849047"/>
    <lineage>
        <taxon>Eukaryota</taxon>
        <taxon>Fungi</taxon>
        <taxon>Dikarya</taxon>
        <taxon>Ascomycota</taxon>
        <taxon>Pezizomycotina</taxon>
        <taxon>Leotiomycetes</taxon>
        <taxon>Helotiales</taxon>
        <taxon>Dermateaceae</taxon>
        <taxon>Coleophoma</taxon>
    </lineage>
</organism>
<gene>
    <name evidence="6" type="ORF">BP6252_01892</name>
</gene>
<dbReference type="STRING" id="1849047.A0A3D8SD93"/>
<evidence type="ECO:0000259" key="5">
    <source>
        <dbReference type="SMART" id="SM00657"/>
    </source>
</evidence>
<keyword evidence="7" id="KW-1185">Reference proteome</keyword>
<dbReference type="Pfam" id="PF03874">
    <property type="entry name" value="RNA_pol_Rpb4"/>
    <property type="match status" value="1"/>
</dbReference>
<evidence type="ECO:0000256" key="3">
    <source>
        <dbReference type="ARBA" id="ARBA00025724"/>
    </source>
</evidence>
<feature type="region of interest" description="Disordered" evidence="4">
    <location>
        <begin position="1"/>
        <end position="20"/>
    </location>
</feature>
<dbReference type="SMART" id="SM00657">
    <property type="entry name" value="RPOL4c"/>
    <property type="match status" value="1"/>
</dbReference>
<dbReference type="InterPro" id="IPR045222">
    <property type="entry name" value="Rpb4-like"/>
</dbReference>
<comment type="similarity">
    <text evidence="3">Belongs to the eukaryotic RPB4 RNA polymerase subunit family.</text>
</comment>
<dbReference type="InterPro" id="IPR005574">
    <property type="entry name" value="Rpb4/RPC9"/>
</dbReference>
<protein>
    <recommendedName>
        <fullName evidence="5">RNA polymerase Rpb4/RPC9 core domain-containing protein</fullName>
    </recommendedName>
</protein>
<dbReference type="InterPro" id="IPR010997">
    <property type="entry name" value="HRDC-like_sf"/>
</dbReference>
<evidence type="ECO:0000256" key="4">
    <source>
        <dbReference type="SAM" id="MobiDB-lite"/>
    </source>
</evidence>